<proteinExistence type="predicted"/>
<reference evidence="1" key="1">
    <citation type="submission" date="2019-08" db="EMBL/GenBank/DDBJ databases">
        <authorList>
            <person name="Kucharzyk K."/>
            <person name="Murdoch R.W."/>
            <person name="Higgins S."/>
            <person name="Loffler F."/>
        </authorList>
    </citation>
    <scope>NUCLEOTIDE SEQUENCE</scope>
</reference>
<protein>
    <submittedName>
        <fullName evidence="1">Uncharacterized protein</fullName>
    </submittedName>
</protein>
<name>A0A645D6A5_9ZZZZ</name>
<accession>A0A645D6A5</accession>
<gene>
    <name evidence="1" type="ORF">SDC9_131243</name>
</gene>
<sequence length="197" mass="21357">MNTTTNYQLSQWEASDRVMRTDFNDNNAKIDAALKAISDLAAATPYQKLKDIITTASATQIDIDMTDVDLNKYNKLDIYTHCSASTTGGTLHIRVNGITGYYQGSDNVVEYLVNTSLESNRINYFGATGAEIFIGSAIVGRGCSGTWQSSSTPSMPFIMLHPNGCTPSDVTTINLLVSGTGYVIGDGSRIEIYGVRR</sequence>
<evidence type="ECO:0000313" key="1">
    <source>
        <dbReference type="EMBL" id="MPM84172.1"/>
    </source>
</evidence>
<organism evidence="1">
    <name type="scientific">bioreactor metagenome</name>
    <dbReference type="NCBI Taxonomy" id="1076179"/>
    <lineage>
        <taxon>unclassified sequences</taxon>
        <taxon>metagenomes</taxon>
        <taxon>ecological metagenomes</taxon>
    </lineage>
</organism>
<dbReference type="AlphaFoldDB" id="A0A645D6A5"/>
<dbReference type="EMBL" id="VSSQ01032786">
    <property type="protein sequence ID" value="MPM84172.1"/>
    <property type="molecule type" value="Genomic_DNA"/>
</dbReference>
<comment type="caution">
    <text evidence="1">The sequence shown here is derived from an EMBL/GenBank/DDBJ whole genome shotgun (WGS) entry which is preliminary data.</text>
</comment>